<dbReference type="InterPro" id="IPR002586">
    <property type="entry name" value="CobQ/CobB/MinD/ParA_Nub-bd_dom"/>
</dbReference>
<dbReference type="CDD" id="cd02042">
    <property type="entry name" value="ParAB_family"/>
    <property type="match status" value="1"/>
</dbReference>
<reference evidence="2 3" key="1">
    <citation type="submission" date="2019-10" db="EMBL/GenBank/DDBJ databases">
        <title>Rubrobacter sp nov SCSIO 52090 isolated from a deep-sea sediment in the South China Sea.</title>
        <authorList>
            <person name="Chen R.W."/>
        </authorList>
    </citation>
    <scope>NUCLEOTIDE SEQUENCE [LARGE SCALE GENOMIC DNA]</scope>
    <source>
        <strain evidence="2 3">SCSIO 52909</strain>
        <plasmid evidence="2 3">unnamed1</plasmid>
    </source>
</reference>
<evidence type="ECO:0000259" key="1">
    <source>
        <dbReference type="Pfam" id="PF01656"/>
    </source>
</evidence>
<dbReference type="InterPro" id="IPR050678">
    <property type="entry name" value="DNA_Partitioning_ATPase"/>
</dbReference>
<organism evidence="2 3">
    <name type="scientific">Rubrobacter tropicus</name>
    <dbReference type="NCBI Taxonomy" id="2653851"/>
    <lineage>
        <taxon>Bacteria</taxon>
        <taxon>Bacillati</taxon>
        <taxon>Actinomycetota</taxon>
        <taxon>Rubrobacteria</taxon>
        <taxon>Rubrobacterales</taxon>
        <taxon>Rubrobacteraceae</taxon>
        <taxon>Rubrobacter</taxon>
    </lineage>
</organism>
<dbReference type="AlphaFoldDB" id="A0A6G8QG76"/>
<sequence length="245" mass="27289">MNYIFVMLIYRVLNFKMAWVRIGRAREGTSVRINVMGYKGGVGKSVTAMHLGAALGARFGEGTTVVVDADPNQSLVHWRAARPADLEPWPFDVVGLGDGGGWQRYENVVFDSQGRPSDVDLRAAVRGSDLIVVPTTAEGLSMRPLMGFLARLRKMNASYRVLLTMVGWWNTQAQERREQLEATGQPVFGPEIRRRQAFDTATQTGRLVYEFPNSRAQEAWRSYERVAGEAVEEIVGARRALVGRG</sequence>
<keyword evidence="2" id="KW-0614">Plasmid</keyword>
<dbReference type="EMBL" id="CP045120">
    <property type="protein sequence ID" value="QIN85495.1"/>
    <property type="molecule type" value="Genomic_DNA"/>
</dbReference>
<dbReference type="PANTHER" id="PTHR13696">
    <property type="entry name" value="P-LOOP CONTAINING NUCLEOSIDE TRIPHOSPHATE HYDROLASE"/>
    <property type="match status" value="1"/>
</dbReference>
<accession>A0A6G8QG76</accession>
<dbReference type="Proteomes" id="UP000501452">
    <property type="component" value="Plasmid unnamed1"/>
</dbReference>
<name>A0A6G8QG76_9ACTN</name>
<protein>
    <submittedName>
        <fullName evidence="2">ParA family protein</fullName>
    </submittedName>
</protein>
<dbReference type="PANTHER" id="PTHR13696:SF96">
    <property type="entry name" value="COBQ_COBB_MIND_PARA NUCLEOTIDE BINDING DOMAIN-CONTAINING PROTEIN"/>
    <property type="match status" value="1"/>
</dbReference>
<keyword evidence="3" id="KW-1185">Reference proteome</keyword>
<dbReference type="SUPFAM" id="SSF52540">
    <property type="entry name" value="P-loop containing nucleoside triphosphate hydrolases"/>
    <property type="match status" value="1"/>
</dbReference>
<evidence type="ECO:0000313" key="3">
    <source>
        <dbReference type="Proteomes" id="UP000501452"/>
    </source>
</evidence>
<dbReference type="Pfam" id="PF01656">
    <property type="entry name" value="CbiA"/>
    <property type="match status" value="1"/>
</dbReference>
<dbReference type="Gene3D" id="3.40.50.300">
    <property type="entry name" value="P-loop containing nucleotide triphosphate hydrolases"/>
    <property type="match status" value="1"/>
</dbReference>
<evidence type="ECO:0000313" key="2">
    <source>
        <dbReference type="EMBL" id="QIN85495.1"/>
    </source>
</evidence>
<dbReference type="KEGG" id="rub:GBA63_22620"/>
<feature type="domain" description="CobQ/CobB/MinD/ParA nucleotide binding" evidence="1">
    <location>
        <begin position="35"/>
        <end position="207"/>
    </location>
</feature>
<gene>
    <name evidence="2" type="ORF">GBA63_22620</name>
</gene>
<dbReference type="InterPro" id="IPR027417">
    <property type="entry name" value="P-loop_NTPase"/>
</dbReference>
<proteinExistence type="predicted"/>
<geneLocation type="plasmid" evidence="2 3">
    <name>unnamed1</name>
</geneLocation>